<dbReference type="Proteomes" id="UP000027920">
    <property type="component" value="Unassembled WGS sequence"/>
</dbReference>
<accession>A0A072PJQ4</accession>
<organism evidence="8 9">
    <name type="scientific">Exophiala aquamarina CBS 119918</name>
    <dbReference type="NCBI Taxonomy" id="1182545"/>
    <lineage>
        <taxon>Eukaryota</taxon>
        <taxon>Fungi</taxon>
        <taxon>Dikarya</taxon>
        <taxon>Ascomycota</taxon>
        <taxon>Pezizomycotina</taxon>
        <taxon>Eurotiomycetes</taxon>
        <taxon>Chaetothyriomycetidae</taxon>
        <taxon>Chaetothyriales</taxon>
        <taxon>Herpotrichiellaceae</taxon>
        <taxon>Exophiala</taxon>
    </lineage>
</organism>
<evidence type="ECO:0000256" key="1">
    <source>
        <dbReference type="ARBA" id="ARBA00004141"/>
    </source>
</evidence>
<dbReference type="VEuPathDB" id="FungiDB:A1O9_04971"/>
<evidence type="ECO:0000256" key="5">
    <source>
        <dbReference type="ARBA" id="ARBA00038359"/>
    </source>
</evidence>
<evidence type="ECO:0000256" key="4">
    <source>
        <dbReference type="ARBA" id="ARBA00023136"/>
    </source>
</evidence>
<keyword evidence="4 6" id="KW-0472">Membrane</keyword>
<dbReference type="RefSeq" id="XP_013262711.1">
    <property type="nucleotide sequence ID" value="XM_013407257.1"/>
</dbReference>
<reference evidence="8 9" key="1">
    <citation type="submission" date="2013-03" db="EMBL/GenBank/DDBJ databases">
        <title>The Genome Sequence of Exophiala aquamarina CBS 119918.</title>
        <authorList>
            <consortium name="The Broad Institute Genomics Platform"/>
            <person name="Cuomo C."/>
            <person name="de Hoog S."/>
            <person name="Gorbushina A."/>
            <person name="Walker B."/>
            <person name="Young S.K."/>
            <person name="Zeng Q."/>
            <person name="Gargeya S."/>
            <person name="Fitzgerald M."/>
            <person name="Haas B."/>
            <person name="Abouelleil A."/>
            <person name="Allen A.W."/>
            <person name="Alvarado L."/>
            <person name="Arachchi H.M."/>
            <person name="Berlin A.M."/>
            <person name="Chapman S.B."/>
            <person name="Gainer-Dewar J."/>
            <person name="Goldberg J."/>
            <person name="Griggs A."/>
            <person name="Gujja S."/>
            <person name="Hansen M."/>
            <person name="Howarth C."/>
            <person name="Imamovic A."/>
            <person name="Ireland A."/>
            <person name="Larimer J."/>
            <person name="McCowan C."/>
            <person name="Murphy C."/>
            <person name="Pearson M."/>
            <person name="Poon T.W."/>
            <person name="Priest M."/>
            <person name="Roberts A."/>
            <person name="Saif S."/>
            <person name="Shea T."/>
            <person name="Sisk P."/>
            <person name="Sykes S."/>
            <person name="Wortman J."/>
            <person name="Nusbaum C."/>
            <person name="Birren B."/>
        </authorList>
    </citation>
    <scope>NUCLEOTIDE SEQUENCE [LARGE SCALE GENOMIC DNA]</scope>
    <source>
        <strain evidence="8 9">CBS 119918</strain>
    </source>
</reference>
<protein>
    <recommendedName>
        <fullName evidence="7">Rhodopsin domain-containing protein</fullName>
    </recommendedName>
</protein>
<feature type="transmembrane region" description="Helical" evidence="6">
    <location>
        <begin position="105"/>
        <end position="132"/>
    </location>
</feature>
<evidence type="ECO:0000256" key="2">
    <source>
        <dbReference type="ARBA" id="ARBA00022692"/>
    </source>
</evidence>
<keyword evidence="2 6" id="KW-0812">Transmembrane</keyword>
<feature type="domain" description="Rhodopsin" evidence="7">
    <location>
        <begin position="156"/>
        <end position="205"/>
    </location>
</feature>
<dbReference type="EMBL" id="AMGV01000003">
    <property type="protein sequence ID" value="KEF60121.1"/>
    <property type="molecule type" value="Genomic_DNA"/>
</dbReference>
<gene>
    <name evidence="8" type="ORF">A1O9_04971</name>
</gene>
<feature type="domain" description="Rhodopsin" evidence="7">
    <location>
        <begin position="49"/>
        <end position="152"/>
    </location>
</feature>
<keyword evidence="9" id="KW-1185">Reference proteome</keyword>
<comment type="subcellular location">
    <subcellularLocation>
        <location evidence="1">Membrane</location>
        <topology evidence="1">Multi-pass membrane protein</topology>
    </subcellularLocation>
</comment>
<evidence type="ECO:0000256" key="3">
    <source>
        <dbReference type="ARBA" id="ARBA00022989"/>
    </source>
</evidence>
<feature type="transmembrane region" description="Helical" evidence="6">
    <location>
        <begin position="65"/>
        <end position="85"/>
    </location>
</feature>
<name>A0A072PJQ4_9EURO</name>
<dbReference type="Pfam" id="PF20684">
    <property type="entry name" value="Fung_rhodopsin"/>
    <property type="match status" value="2"/>
</dbReference>
<feature type="transmembrane region" description="Helical" evidence="6">
    <location>
        <begin position="32"/>
        <end position="53"/>
    </location>
</feature>
<comment type="similarity">
    <text evidence="5">Belongs to the SAT4 family.</text>
</comment>
<comment type="caution">
    <text evidence="8">The sequence shown here is derived from an EMBL/GenBank/DDBJ whole genome shotgun (WGS) entry which is preliminary data.</text>
</comment>
<evidence type="ECO:0000259" key="7">
    <source>
        <dbReference type="Pfam" id="PF20684"/>
    </source>
</evidence>
<dbReference type="GO" id="GO:0016020">
    <property type="term" value="C:membrane"/>
    <property type="evidence" value="ECO:0007669"/>
    <property type="project" value="UniProtKB-SubCell"/>
</dbReference>
<evidence type="ECO:0000313" key="9">
    <source>
        <dbReference type="Proteomes" id="UP000027920"/>
    </source>
</evidence>
<sequence length="215" mass="23886">MLRNCTLDDSPALGKLREQVCELTPEPRSREILVVDLVLSSPAAIAVVLRLICRCLISKTLYSDDRALLAAMVFLIPKVGMSIWMTTHGLGKNTRNVEASMETKIFQLFWVGESFHVITLVVTKVSLLLLYLRIFADEIFLIWAKAGLGFVTVPGCPNINALTFSHAAISIGKDFFILALPIPELLPLKLSLQQKIGLIVMFQVGDIRMRHIGII</sequence>
<proteinExistence type="inferred from homology"/>
<dbReference type="STRING" id="1182545.A0A072PJQ4"/>
<dbReference type="GeneID" id="25279898"/>
<evidence type="ECO:0000256" key="6">
    <source>
        <dbReference type="SAM" id="Phobius"/>
    </source>
</evidence>
<dbReference type="InterPro" id="IPR049326">
    <property type="entry name" value="Rhodopsin_dom_fungi"/>
</dbReference>
<dbReference type="InterPro" id="IPR052337">
    <property type="entry name" value="SAT4-like"/>
</dbReference>
<keyword evidence="3 6" id="KW-1133">Transmembrane helix</keyword>
<dbReference type="HOGENOM" id="CLU_1283254_0_0_1"/>
<evidence type="ECO:0000313" key="8">
    <source>
        <dbReference type="EMBL" id="KEF60121.1"/>
    </source>
</evidence>
<dbReference type="PANTHER" id="PTHR33048:SF47">
    <property type="entry name" value="INTEGRAL MEMBRANE PROTEIN-RELATED"/>
    <property type="match status" value="1"/>
</dbReference>
<dbReference type="PANTHER" id="PTHR33048">
    <property type="entry name" value="PTH11-LIKE INTEGRAL MEMBRANE PROTEIN (AFU_ORTHOLOGUE AFUA_5G11245)"/>
    <property type="match status" value="1"/>
</dbReference>
<dbReference type="OrthoDB" id="4151528at2759"/>
<dbReference type="AlphaFoldDB" id="A0A072PJQ4"/>